<gene>
    <name evidence="1" type="ORF">SAMN05444167_1042</name>
    <name evidence="2" type="ORF">SAMN05444167_1094</name>
</gene>
<sequence>MSEVHVKMAGYDAVFEQAVDGSWRGTVPDLPAILTSGPTLGEVKANMQETIGLWLENAKRS</sequence>
<evidence type="ECO:0000313" key="1">
    <source>
        <dbReference type="EMBL" id="SDE98841.1"/>
    </source>
</evidence>
<dbReference type="EMBL" id="LT629690">
    <property type="protein sequence ID" value="SDE98841.1"/>
    <property type="molecule type" value="Genomic_DNA"/>
</dbReference>
<reference evidence="1 3" key="1">
    <citation type="submission" date="2016-10" db="EMBL/GenBank/DDBJ databases">
        <authorList>
            <person name="de Groot N.N."/>
        </authorList>
    </citation>
    <scope>NUCLEOTIDE SEQUENCE [LARGE SCALE GENOMIC DNA]</scope>
    <source>
        <strain evidence="1 3">GAS232</strain>
    </source>
</reference>
<evidence type="ECO:0000313" key="2">
    <source>
        <dbReference type="EMBL" id="SDF00388.1"/>
    </source>
</evidence>
<proteinExistence type="predicted"/>
<keyword evidence="3" id="KW-1185">Reference proteome</keyword>
<dbReference type="EMBL" id="LT629690">
    <property type="protein sequence ID" value="SDF00388.1"/>
    <property type="molecule type" value="Genomic_DNA"/>
</dbReference>
<dbReference type="InterPro" id="IPR035069">
    <property type="entry name" value="TTHA1013/TTHA0281-like"/>
</dbReference>
<evidence type="ECO:0000313" key="3">
    <source>
        <dbReference type="Proteomes" id="UP000182427"/>
    </source>
</evidence>
<dbReference type="OrthoDB" id="5419659at2"/>
<organism evidence="1 3">
    <name type="scientific">Terriglobus roseus</name>
    <dbReference type="NCBI Taxonomy" id="392734"/>
    <lineage>
        <taxon>Bacteria</taxon>
        <taxon>Pseudomonadati</taxon>
        <taxon>Acidobacteriota</taxon>
        <taxon>Terriglobia</taxon>
        <taxon>Terriglobales</taxon>
        <taxon>Acidobacteriaceae</taxon>
        <taxon>Terriglobus</taxon>
    </lineage>
</organism>
<protein>
    <recommendedName>
        <fullName evidence="4">Type II toxin-antitoxin system HicB family antitoxin</fullName>
    </recommendedName>
</protein>
<name>A0A1G7HEQ1_9BACT</name>
<dbReference type="AlphaFoldDB" id="A0A1G7HEQ1"/>
<dbReference type="Proteomes" id="UP000182427">
    <property type="component" value="Chromosome I"/>
</dbReference>
<dbReference type="SUPFAM" id="SSF143100">
    <property type="entry name" value="TTHA1013/TTHA0281-like"/>
    <property type="match status" value="1"/>
</dbReference>
<dbReference type="RefSeq" id="WP_083344216.1">
    <property type="nucleotide sequence ID" value="NZ_LT629690.1"/>
</dbReference>
<dbReference type="Gene3D" id="3.30.160.250">
    <property type="match status" value="1"/>
</dbReference>
<evidence type="ECO:0008006" key="4">
    <source>
        <dbReference type="Google" id="ProtNLM"/>
    </source>
</evidence>
<accession>A0A1G7HEQ1</accession>